<dbReference type="Gene3D" id="3.40.50.150">
    <property type="entry name" value="Vaccinia Virus protein VP39"/>
    <property type="match status" value="1"/>
</dbReference>
<proteinExistence type="predicted"/>
<reference evidence="1" key="1">
    <citation type="journal article" date="2015" name="Nature">
        <title>Complex archaea that bridge the gap between prokaryotes and eukaryotes.</title>
        <authorList>
            <person name="Spang A."/>
            <person name="Saw J.H."/>
            <person name="Jorgensen S.L."/>
            <person name="Zaremba-Niedzwiedzka K."/>
            <person name="Martijn J."/>
            <person name="Lind A.E."/>
            <person name="van Eijk R."/>
            <person name="Schleper C."/>
            <person name="Guy L."/>
            <person name="Ettema T.J."/>
        </authorList>
    </citation>
    <scope>NUCLEOTIDE SEQUENCE</scope>
</reference>
<feature type="non-terminal residue" evidence="1">
    <location>
        <position position="1"/>
    </location>
</feature>
<dbReference type="AlphaFoldDB" id="A0A0F9G8S3"/>
<accession>A0A0F9G8S3</accession>
<gene>
    <name evidence="1" type="ORF">LCGC14_1941480</name>
</gene>
<sequence>AAACDAFEQWACRYFGHVLKRKVQLVCVDGRPRTLRAVWADGYAPVIYQHRAEAEALLKVMLDRKLSGTAVEIGLEHGGLHMLLRQVCRKVISVDIAAHKVLEFARRVPADRRSILICGSTSQRRTVLAVEKAADGPVDVLFIDGDHAYEAVKSDYFTYRHVVRPGGLIALHDTAGRSDEHRGVSVFLAQLRSGQLDGRPHKIHDIIRGGTGISYEIAGTGKGGPG</sequence>
<evidence type="ECO:0008006" key="2">
    <source>
        <dbReference type="Google" id="ProtNLM"/>
    </source>
</evidence>
<protein>
    <recommendedName>
        <fullName evidence="2">Rhamnosyl O-methyltransferase</fullName>
    </recommendedName>
</protein>
<dbReference type="SUPFAM" id="SSF53335">
    <property type="entry name" value="S-adenosyl-L-methionine-dependent methyltransferases"/>
    <property type="match status" value="1"/>
</dbReference>
<dbReference type="InterPro" id="IPR029063">
    <property type="entry name" value="SAM-dependent_MTases_sf"/>
</dbReference>
<comment type="caution">
    <text evidence="1">The sequence shown here is derived from an EMBL/GenBank/DDBJ whole genome shotgun (WGS) entry which is preliminary data.</text>
</comment>
<dbReference type="EMBL" id="LAZR01021021">
    <property type="protein sequence ID" value="KKL86761.1"/>
    <property type="molecule type" value="Genomic_DNA"/>
</dbReference>
<evidence type="ECO:0000313" key="1">
    <source>
        <dbReference type="EMBL" id="KKL86761.1"/>
    </source>
</evidence>
<name>A0A0F9G8S3_9ZZZZ</name>
<dbReference type="Pfam" id="PF13578">
    <property type="entry name" value="Methyltransf_24"/>
    <property type="match status" value="1"/>
</dbReference>
<organism evidence="1">
    <name type="scientific">marine sediment metagenome</name>
    <dbReference type="NCBI Taxonomy" id="412755"/>
    <lineage>
        <taxon>unclassified sequences</taxon>
        <taxon>metagenomes</taxon>
        <taxon>ecological metagenomes</taxon>
    </lineage>
</organism>